<evidence type="ECO:0000259" key="2">
    <source>
        <dbReference type="Pfam" id="PF03432"/>
    </source>
</evidence>
<feature type="region of interest" description="Disordered" evidence="1">
    <location>
        <begin position="611"/>
        <end position="638"/>
    </location>
</feature>
<dbReference type="Proteomes" id="UP000078286">
    <property type="component" value="Unassembled WGS sequence"/>
</dbReference>
<dbReference type="RefSeq" id="WP_064556359.1">
    <property type="nucleotide sequence ID" value="NZ_LXEO01000070.1"/>
</dbReference>
<organism evidence="4 5">
    <name type="scientific">Buttiauxella noackiae ATCC 51607</name>
    <dbReference type="NCBI Taxonomy" id="1354255"/>
    <lineage>
        <taxon>Bacteria</taxon>
        <taxon>Pseudomonadati</taxon>
        <taxon>Pseudomonadota</taxon>
        <taxon>Gammaproteobacteria</taxon>
        <taxon>Enterobacterales</taxon>
        <taxon>Enterobacteriaceae</taxon>
        <taxon>Buttiauxella</taxon>
    </lineage>
</organism>
<keyword evidence="5" id="KW-1185">Reference proteome</keyword>
<dbReference type="Pfam" id="PF03432">
    <property type="entry name" value="Relaxase"/>
    <property type="match status" value="1"/>
</dbReference>
<dbReference type="AlphaFoldDB" id="A0A1B7HG92"/>
<evidence type="ECO:0000259" key="3">
    <source>
        <dbReference type="Pfam" id="PF22863"/>
    </source>
</evidence>
<proteinExistence type="predicted"/>
<dbReference type="NCBIfam" id="NF041893">
    <property type="entry name" value="TraI_MobP_relax"/>
    <property type="match status" value="1"/>
</dbReference>
<reference evidence="4 5" key="1">
    <citation type="submission" date="2016-04" db="EMBL/GenBank/DDBJ databases">
        <title>ATOL: Assembling a taxonomically balanced genome-scale reconstruction of the evolutionary history of the Enterobacteriaceae.</title>
        <authorList>
            <person name="Plunkett G.III."/>
            <person name="Neeno-Eckwall E.C."/>
            <person name="Glasner J.D."/>
            <person name="Perna N.T."/>
        </authorList>
    </citation>
    <scope>NUCLEOTIDE SEQUENCE [LARGE SCALE GENOMIC DNA]</scope>
    <source>
        <strain evidence="4 5">ATCC 51607</strain>
    </source>
</reference>
<dbReference type="InterPro" id="IPR054462">
    <property type="entry name" value="TraI_M"/>
</dbReference>
<comment type="caution">
    <text evidence="4">The sequence shown here is derived from an EMBL/GenBank/DDBJ whole genome shotgun (WGS) entry which is preliminary data.</text>
</comment>
<accession>A0A1B7HG92</accession>
<dbReference type="PATRIC" id="fig|1354255.3.peg.4474"/>
<name>A0A1B7HG92_9ENTR</name>
<evidence type="ECO:0000256" key="1">
    <source>
        <dbReference type="SAM" id="MobiDB-lite"/>
    </source>
</evidence>
<gene>
    <name evidence="4" type="ORF">M979_4344</name>
</gene>
<evidence type="ECO:0000313" key="4">
    <source>
        <dbReference type="EMBL" id="OAT14658.1"/>
    </source>
</evidence>
<sequence>MLAVVPPKRRDGNSSFVKLVSYTVCREDVNLSETLSPDNPTFRLPRSEEAIFNNLVSYATRNALPDSDDVIAMFPDGRQQVKFDKVVCETNCFSLASAASEMNMVAMQNARCKDPVYHTILSWPEGERPTHDQIFESARHCLKGLGMADHQYVFAIHDDTDNLHVHLSVNRVNPVTYKAASLYNDHFVLDRCCREMELKHQWKHDNGPYRVNDQDMVVRNKNFYKPAPAAARRLEFFSDKESLHTYAVDHCRDKIETLLMSDQQYQWDDIHDVFHAAGLELRQKGTGLAIYDINDDSQIPLRASRLHPELTLADQQEHIGAFELAPKRDDAPGRLVQNCVPVESLYDSLLHCRDRGARAERRIARAEAREDLIGRYKSYKNGFVRPDLSKDDMRTRFREVAAEYRVRKNHVRLVQRDPLLRKLMYRALEVDKMKAMSALKIQIRTERDAIKASPDARPLSYRAWVEVQASQLDAAAVSQLRGWAYRQQRQNRTAPISGNVFLNAVADDVKPATIRGYETTVKRDGAVVYSSGGKPVLMDRGVLIEVADAPEERGKNLAMAMHITAQKSGERSEIRGDTAFVRDAIGRIPHFNSSSGKTVPLTHPVQRQWAGYDAPKPAEEKQVVPQNAAPRYTPPKPQ</sequence>
<feature type="domain" description="MobA/VirD2-like nuclease" evidence="2">
    <location>
        <begin position="82"/>
        <end position="202"/>
    </location>
</feature>
<dbReference type="Pfam" id="PF22863">
    <property type="entry name" value="TraI_middle"/>
    <property type="match status" value="1"/>
</dbReference>
<dbReference type="InterPro" id="IPR049751">
    <property type="entry name" value="TraI/MobA_relaxases"/>
</dbReference>
<protein>
    <submittedName>
        <fullName evidence="4">DNA relaxase</fullName>
    </submittedName>
</protein>
<feature type="domain" description="TraI-like middle" evidence="3">
    <location>
        <begin position="231"/>
        <end position="323"/>
    </location>
</feature>
<evidence type="ECO:0000313" key="5">
    <source>
        <dbReference type="Proteomes" id="UP000078286"/>
    </source>
</evidence>
<dbReference type="InterPro" id="IPR005094">
    <property type="entry name" value="Endonuclease_MobA/VirD2"/>
</dbReference>
<dbReference type="EMBL" id="LXEO01000070">
    <property type="protein sequence ID" value="OAT14658.1"/>
    <property type="molecule type" value="Genomic_DNA"/>
</dbReference>